<reference evidence="2" key="1">
    <citation type="journal article" date="2023" name="Science">
        <title>Genome structures resolve the early diversification of teleost fishes.</title>
        <authorList>
            <person name="Parey E."/>
            <person name="Louis A."/>
            <person name="Montfort J."/>
            <person name="Bouchez O."/>
            <person name="Roques C."/>
            <person name="Iampietro C."/>
            <person name="Lluch J."/>
            <person name="Castinel A."/>
            <person name="Donnadieu C."/>
            <person name="Desvignes T."/>
            <person name="Floi Bucao C."/>
            <person name="Jouanno E."/>
            <person name="Wen M."/>
            <person name="Mejri S."/>
            <person name="Dirks R."/>
            <person name="Jansen H."/>
            <person name="Henkel C."/>
            <person name="Chen W.J."/>
            <person name="Zahm M."/>
            <person name="Cabau C."/>
            <person name="Klopp C."/>
            <person name="Thompson A.W."/>
            <person name="Robinson-Rechavi M."/>
            <person name="Braasch I."/>
            <person name="Lecointre G."/>
            <person name="Bobe J."/>
            <person name="Postlethwait J.H."/>
            <person name="Berthelot C."/>
            <person name="Roest Crollius H."/>
            <person name="Guiguen Y."/>
        </authorList>
    </citation>
    <scope>NUCLEOTIDE SEQUENCE</scope>
    <source>
        <strain evidence="2">Concon-B</strain>
    </source>
</reference>
<gene>
    <name evidence="2" type="ORF">COCON_G00137180</name>
</gene>
<protein>
    <submittedName>
        <fullName evidence="2">Uncharacterized protein</fullName>
    </submittedName>
</protein>
<evidence type="ECO:0000256" key="1">
    <source>
        <dbReference type="SAM" id="MobiDB-lite"/>
    </source>
</evidence>
<feature type="compositionally biased region" description="Polar residues" evidence="1">
    <location>
        <begin position="142"/>
        <end position="160"/>
    </location>
</feature>
<sequence length="221" mass="24851">MSIVRTMLKCDSFQVRLTSIMEILAKAAVVQIEKLLEENCAVLRLEMYRCQIENEKLRRKIRLMECDLVTAPGSGEAAGANELYSDNGRSPPSERVFGQECSFSPRRDGEPADLEESANVDQFRTEPVLIKQERLEEDSCYSDPQPTSVEEEQVTQSTSVEDGKKPDTEPTPVGDPEELSEKHRCGHGDEELSGLEFVGKAEQEGEHGFQHWEEGQDSKED</sequence>
<dbReference type="OrthoDB" id="427030at2759"/>
<dbReference type="Proteomes" id="UP001152803">
    <property type="component" value="Unassembled WGS sequence"/>
</dbReference>
<evidence type="ECO:0000313" key="2">
    <source>
        <dbReference type="EMBL" id="KAJ8268546.1"/>
    </source>
</evidence>
<dbReference type="AlphaFoldDB" id="A0A9Q1DF42"/>
<dbReference type="EMBL" id="JAFJMO010000009">
    <property type="protein sequence ID" value="KAJ8268546.1"/>
    <property type="molecule type" value="Genomic_DNA"/>
</dbReference>
<feature type="compositionally biased region" description="Basic and acidic residues" evidence="1">
    <location>
        <begin position="179"/>
        <end position="190"/>
    </location>
</feature>
<feature type="compositionally biased region" description="Basic and acidic residues" evidence="1">
    <location>
        <begin position="199"/>
        <end position="221"/>
    </location>
</feature>
<keyword evidence="3" id="KW-1185">Reference proteome</keyword>
<organism evidence="2 3">
    <name type="scientific">Conger conger</name>
    <name type="common">Conger eel</name>
    <name type="synonym">Muraena conger</name>
    <dbReference type="NCBI Taxonomy" id="82655"/>
    <lineage>
        <taxon>Eukaryota</taxon>
        <taxon>Metazoa</taxon>
        <taxon>Chordata</taxon>
        <taxon>Craniata</taxon>
        <taxon>Vertebrata</taxon>
        <taxon>Euteleostomi</taxon>
        <taxon>Actinopterygii</taxon>
        <taxon>Neopterygii</taxon>
        <taxon>Teleostei</taxon>
        <taxon>Anguilliformes</taxon>
        <taxon>Congridae</taxon>
        <taxon>Conger</taxon>
    </lineage>
</organism>
<proteinExistence type="predicted"/>
<feature type="region of interest" description="Disordered" evidence="1">
    <location>
        <begin position="75"/>
        <end position="221"/>
    </location>
</feature>
<accession>A0A9Q1DF42</accession>
<name>A0A9Q1DF42_CONCO</name>
<evidence type="ECO:0000313" key="3">
    <source>
        <dbReference type="Proteomes" id="UP001152803"/>
    </source>
</evidence>
<comment type="caution">
    <text evidence="2">The sequence shown here is derived from an EMBL/GenBank/DDBJ whole genome shotgun (WGS) entry which is preliminary data.</text>
</comment>